<evidence type="ECO:0000313" key="12">
    <source>
        <dbReference type="Proteomes" id="UP000050502"/>
    </source>
</evidence>
<evidence type="ECO:0000313" key="10">
    <source>
        <dbReference type="EMBL" id="KPL89530.1"/>
    </source>
</evidence>
<proteinExistence type="predicted"/>
<dbReference type="PANTHER" id="PTHR32439:SF9">
    <property type="entry name" value="BLR3264 PROTEIN"/>
    <property type="match status" value="1"/>
</dbReference>
<dbReference type="InterPro" id="IPR045854">
    <property type="entry name" value="NO2/SO3_Rdtase_4Fe4S_sf"/>
</dbReference>
<dbReference type="Gene3D" id="3.90.480.20">
    <property type="match status" value="1"/>
</dbReference>
<keyword evidence="1" id="KW-0004">4Fe-4S</keyword>
<dbReference type="InterPro" id="IPR006067">
    <property type="entry name" value="NO2/SO3_Rdtase_4Fe4S_dom"/>
</dbReference>
<dbReference type="Proteomes" id="UP000050502">
    <property type="component" value="Unassembled WGS sequence"/>
</dbReference>
<evidence type="ECO:0000259" key="7">
    <source>
        <dbReference type="Pfam" id="PF01077"/>
    </source>
</evidence>
<feature type="domain" description="Nitrite/sulphite reductase 4Fe-4S" evidence="7">
    <location>
        <begin position="139"/>
        <end position="292"/>
    </location>
</feature>
<evidence type="ECO:0000256" key="5">
    <source>
        <dbReference type="ARBA" id="ARBA00023004"/>
    </source>
</evidence>
<dbReference type="InterPro" id="IPR051329">
    <property type="entry name" value="NIR_SIR_4Fe-4S"/>
</dbReference>
<dbReference type="InterPro" id="IPR036136">
    <property type="entry name" value="Nit/Sulf_reduc_fer-like_dom_sf"/>
</dbReference>
<evidence type="ECO:0000256" key="1">
    <source>
        <dbReference type="ARBA" id="ARBA00022485"/>
    </source>
</evidence>
<feature type="domain" description="Nitrite/Sulfite reductase ferredoxin-like" evidence="8">
    <location>
        <begin position="313"/>
        <end position="379"/>
    </location>
</feature>
<organism evidence="9 11">
    <name type="scientific">Ardenticatena maritima</name>
    <dbReference type="NCBI Taxonomy" id="872965"/>
    <lineage>
        <taxon>Bacteria</taxon>
        <taxon>Bacillati</taxon>
        <taxon>Chloroflexota</taxon>
        <taxon>Ardenticatenia</taxon>
        <taxon>Ardenticatenales</taxon>
        <taxon>Ardenticatenaceae</taxon>
        <taxon>Ardenticatena</taxon>
    </lineage>
</organism>
<evidence type="ECO:0000256" key="4">
    <source>
        <dbReference type="ARBA" id="ARBA00023002"/>
    </source>
</evidence>
<evidence type="ECO:0000256" key="2">
    <source>
        <dbReference type="ARBA" id="ARBA00022617"/>
    </source>
</evidence>
<reference evidence="11" key="3">
    <citation type="submission" date="2015-08" db="EMBL/GenBank/DDBJ databases">
        <title>Draft Genome Sequence of a Heterotrophic Facultative Anaerobic Bacterium Ardenticatena maritima Strain 110S.</title>
        <authorList>
            <person name="Kawaichi S."/>
            <person name="Yoshida T."/>
            <person name="Sako Y."/>
            <person name="Nakamura R."/>
        </authorList>
    </citation>
    <scope>NUCLEOTIDE SEQUENCE [LARGE SCALE GENOMIC DNA]</scope>
    <source>
        <strain evidence="11">110S</strain>
    </source>
</reference>
<accession>A0A0M9UC50</accession>
<dbReference type="Gene3D" id="3.10.20.30">
    <property type="match status" value="1"/>
</dbReference>
<dbReference type="GO" id="GO:0048307">
    <property type="term" value="F:ferredoxin-nitrite reductase activity"/>
    <property type="evidence" value="ECO:0007669"/>
    <property type="project" value="UniProtKB-EC"/>
</dbReference>
<keyword evidence="5" id="KW-0408">Iron</keyword>
<keyword evidence="3" id="KW-0479">Metal-binding</keyword>
<dbReference type="Gene3D" id="3.30.413.10">
    <property type="entry name" value="Sulfite Reductase Hemoprotein, domain 1"/>
    <property type="match status" value="2"/>
</dbReference>
<dbReference type="PRINTS" id="PR00397">
    <property type="entry name" value="SIROHAEM"/>
</dbReference>
<dbReference type="EMBL" id="LGKN01000003">
    <property type="protein sequence ID" value="KPL89530.1"/>
    <property type="molecule type" value="Genomic_DNA"/>
</dbReference>
<keyword evidence="4 9" id="KW-0560">Oxidoreductase</keyword>
<dbReference type="RefSeq" id="WP_054492474.1">
    <property type="nucleotide sequence ID" value="NZ_BBZA01000063.1"/>
</dbReference>
<dbReference type="InterPro" id="IPR012675">
    <property type="entry name" value="Beta-grasp_dom_sf"/>
</dbReference>
<keyword evidence="2" id="KW-0349">Heme</keyword>
<evidence type="ECO:0000256" key="3">
    <source>
        <dbReference type="ARBA" id="ARBA00022723"/>
    </source>
</evidence>
<feature type="domain" description="Nitrite/Sulfite reductase ferredoxin-like" evidence="8">
    <location>
        <begin position="70"/>
        <end position="130"/>
    </location>
</feature>
<dbReference type="InterPro" id="IPR016155">
    <property type="entry name" value="Mopterin_synth/thiamin_S_b"/>
</dbReference>
<gene>
    <name evidence="9" type="primary">nirA</name>
    <name evidence="9" type="ORF">ARMA_0983</name>
    <name evidence="10" type="ORF">SE16_03665</name>
</gene>
<sequence>MTTTPSTLPIPTWEEVLKRNSIERLKQEKFPLDIINELPDMIAKGYEAVPEEDIVLLNWWGLTHDKPKIGTFMVRIKVPGGHLTPQQLRGVAKVAEQYGRGYAELTTRQGIQLHWVRLDDLPAVLEAIQATGLTTVGGEGDTVRNVTGCPVAGISRDELFDVQPIIKEVARYFYGNPDYSNLPRKHKFTISACRFQCNAPEIHDIALIGVIKDGRPGFTVRVGGGLSILPRIARDLGVFVPVDKTIDVLRAITDVWQENLRYRRSRAKARIKFMMDDYGPEGVRQMVEERLGYRLEDAEAPSPEGEEHHLGIHPQKQEGYNYVGVPVPMGWFYSHQMQRVADIVEEVGGDIRFTRQQNFIIGYVPEERTQWLAEQLAEVGLPVTINQAYGTSIACTSHQFCNYSVSETKEKLKEILEVLDQEFGDAIRGLKIHLDGCPHACAHHWVGDIGLQGTMARQPDGSLIHAYDITLRGGLGIRTAIGKPIIRRLPDAETTPAVVRLVRAWLHEREARGGDAAFTFYEFAQAHTDEELKAIALGEIESAPPATEDDERAILVRVPGPLLHLSGGANIIRAEGRTIREVFAHVGKTYPDLREYVEANGQGESPLLNIYVNEEEIGYLQGWDTPVKPGDHIVILPALAGG</sequence>
<reference evidence="9 11" key="1">
    <citation type="journal article" date="2015" name="Genome Announc.">
        <title>Draft Genome Sequence of a Heterotrophic Facultative Anaerobic Thermophilic Bacterium, Ardenticatena maritima Strain 110ST.</title>
        <authorList>
            <person name="Kawaichi S."/>
            <person name="Yoshida T."/>
            <person name="Sako Y."/>
            <person name="Nakamura R."/>
        </authorList>
    </citation>
    <scope>NUCLEOTIDE SEQUENCE [LARGE SCALE GENOMIC DNA]</scope>
    <source>
        <strain evidence="9 11">110S</strain>
    </source>
</reference>
<evidence type="ECO:0000313" key="11">
    <source>
        <dbReference type="Proteomes" id="UP000037784"/>
    </source>
</evidence>
<dbReference type="InterPro" id="IPR005117">
    <property type="entry name" value="NiRdtase/SiRdtase_haem-b_fer"/>
</dbReference>
<name>A0A0M9UC50_9CHLR</name>
<dbReference type="AlphaFoldDB" id="A0A0M9UC50"/>
<evidence type="ECO:0000259" key="8">
    <source>
        <dbReference type="Pfam" id="PF03460"/>
    </source>
</evidence>
<evidence type="ECO:0000256" key="6">
    <source>
        <dbReference type="ARBA" id="ARBA00023014"/>
    </source>
</evidence>
<dbReference type="SUPFAM" id="SSF55124">
    <property type="entry name" value="Nitrite/Sulfite reductase N-terminal domain-like"/>
    <property type="match status" value="2"/>
</dbReference>
<dbReference type="Pfam" id="PF03460">
    <property type="entry name" value="NIR_SIR_ferr"/>
    <property type="match status" value="2"/>
</dbReference>
<dbReference type="InterPro" id="IPR006066">
    <property type="entry name" value="NO2/SO3_Rdtase_FeS/sirohaem_BS"/>
</dbReference>
<dbReference type="InterPro" id="IPR003749">
    <property type="entry name" value="ThiS/MoaD-like"/>
</dbReference>
<dbReference type="Proteomes" id="UP000037784">
    <property type="component" value="Unassembled WGS sequence"/>
</dbReference>
<dbReference type="GO" id="GO:0020037">
    <property type="term" value="F:heme binding"/>
    <property type="evidence" value="ECO:0007669"/>
    <property type="project" value="InterPro"/>
</dbReference>
<dbReference type="GO" id="GO:0051539">
    <property type="term" value="F:4 iron, 4 sulfur cluster binding"/>
    <property type="evidence" value="ECO:0007669"/>
    <property type="project" value="UniProtKB-KW"/>
</dbReference>
<evidence type="ECO:0000313" key="9">
    <source>
        <dbReference type="EMBL" id="GAP62560.1"/>
    </source>
</evidence>
<dbReference type="EC" id="1.7.7.1" evidence="9"/>
<keyword evidence="6" id="KW-0411">Iron-sulfur</keyword>
<dbReference type="OrthoDB" id="9803707at2"/>
<dbReference type="Pfam" id="PF02597">
    <property type="entry name" value="ThiS"/>
    <property type="match status" value="1"/>
</dbReference>
<dbReference type="GO" id="GO:0046872">
    <property type="term" value="F:metal ion binding"/>
    <property type="evidence" value="ECO:0007669"/>
    <property type="project" value="UniProtKB-KW"/>
</dbReference>
<keyword evidence="11" id="KW-1185">Reference proteome</keyword>
<dbReference type="PANTHER" id="PTHR32439">
    <property type="entry name" value="FERREDOXIN--NITRITE REDUCTASE, CHLOROPLASTIC"/>
    <property type="match status" value="1"/>
</dbReference>
<protein>
    <submittedName>
        <fullName evidence="10">Ferredoxin--nitrite reductase</fullName>
    </submittedName>
    <submittedName>
        <fullName evidence="9">Ferredoxin-nitrite reductase</fullName>
        <ecNumber evidence="9">1.7.7.1</ecNumber>
    </submittedName>
</protein>
<dbReference type="STRING" id="872965.SE16_03665"/>
<dbReference type="SUPFAM" id="SSF54285">
    <property type="entry name" value="MoaD/ThiS"/>
    <property type="match status" value="1"/>
</dbReference>
<dbReference type="EMBL" id="BBZA01000063">
    <property type="protein sequence ID" value="GAP62560.1"/>
    <property type="molecule type" value="Genomic_DNA"/>
</dbReference>
<dbReference type="SUPFAM" id="SSF56014">
    <property type="entry name" value="Nitrite and sulphite reductase 4Fe-4S domain-like"/>
    <property type="match status" value="2"/>
</dbReference>
<reference evidence="10 12" key="2">
    <citation type="submission" date="2015-07" db="EMBL/GenBank/DDBJ databases">
        <title>Whole genome sequence of Ardenticatena maritima DSM 23922.</title>
        <authorList>
            <person name="Hemp J."/>
            <person name="Ward L.M."/>
            <person name="Pace L.A."/>
            <person name="Fischer W.W."/>
        </authorList>
    </citation>
    <scope>NUCLEOTIDE SEQUENCE [LARGE SCALE GENOMIC DNA]</scope>
    <source>
        <strain evidence="10 12">110S</strain>
    </source>
</reference>
<dbReference type="FunCoup" id="A0A0M9UC50">
    <property type="interactions" value="276"/>
</dbReference>
<comment type="caution">
    <text evidence="9">The sequence shown here is derived from an EMBL/GenBank/DDBJ whole genome shotgun (WGS) entry which is preliminary data.</text>
</comment>
<dbReference type="Pfam" id="PF01077">
    <property type="entry name" value="NIR_SIR"/>
    <property type="match status" value="1"/>
</dbReference>
<dbReference type="InParanoid" id="A0A0M9UC50"/>